<dbReference type="Proteomes" id="UP000197138">
    <property type="component" value="Unassembled WGS sequence"/>
</dbReference>
<organism evidence="3 4">
    <name type="scientific">Punica granatum</name>
    <name type="common">Pomegranate</name>
    <dbReference type="NCBI Taxonomy" id="22663"/>
    <lineage>
        <taxon>Eukaryota</taxon>
        <taxon>Viridiplantae</taxon>
        <taxon>Streptophyta</taxon>
        <taxon>Embryophyta</taxon>
        <taxon>Tracheophyta</taxon>
        <taxon>Spermatophyta</taxon>
        <taxon>Magnoliopsida</taxon>
        <taxon>eudicotyledons</taxon>
        <taxon>Gunneridae</taxon>
        <taxon>Pentapetalae</taxon>
        <taxon>rosids</taxon>
        <taxon>malvids</taxon>
        <taxon>Myrtales</taxon>
        <taxon>Lythraceae</taxon>
        <taxon>Punica</taxon>
    </lineage>
</organism>
<evidence type="ECO:0000259" key="2">
    <source>
        <dbReference type="Pfam" id="PF08729"/>
    </source>
</evidence>
<feature type="compositionally biased region" description="Polar residues" evidence="1">
    <location>
        <begin position="626"/>
        <end position="637"/>
    </location>
</feature>
<feature type="compositionally biased region" description="Basic and acidic residues" evidence="1">
    <location>
        <begin position="335"/>
        <end position="366"/>
    </location>
</feature>
<feature type="domain" description="Hpc2-related" evidence="2">
    <location>
        <begin position="120"/>
        <end position="168"/>
    </location>
</feature>
<feature type="compositionally biased region" description="Polar residues" evidence="1">
    <location>
        <begin position="271"/>
        <end position="282"/>
    </location>
</feature>
<sequence length="764" mass="83796">MEEDEKTAAGGADSSPRVTPSYVKSGDRQVFTVELRPGDTTIVSWKKLLKDANKVRNGSSASASAAGPSSSAAAQAALEPRPLPGHVMENEANDAAAPNRFSAVIEKIERLYMGKDSSDEEDLNDVPDDDQYDTEDSFIDDAELDEYFEVDNAAVKHDGFFVNRGKLECINEPTAPPSQQAKKRRRRDVMKGSGEKDDGILPNKHIKVGKTSSGKDAALVGSNSSYLSQSLTMMRQPHEDAKASNQFNLSGSGVKKKSADSKGLLDPASSAKASNGDTSVSLADTRDMEKQKTGAPSSKSIHSKLKDPSGSSDVLHHKYHDRSSFTSSKSQAGRTAEEYEKLNRREKHGVREVPDLNIPDSRHMETSKTAQHIPRKDGASGRPKISLLEKAIRDLEKMVAESRPPVAENTETDISSQAVKRRLPTDIKLKLARVAKLASSHGKISKELINRLNGIVGHLVQLRTLKRNLKMMVNTSLSAKQEKENRFQQIKKEVADMVRVRVLSLDSKAGSSDDFQELGPNVKGLTPTKYDMDPAVEDKICDLYDLYIDGLDEETGPQIRKLYSELAQLWPNGFMDNHGIKSAICRSKERKRVVLNNRHKDQVRIRRKKLLTPKTEPSTVRAESGSIAQSQHTSQPHHSLDRLAVEPSTHTSTSANKQVPGTSAIRAPSPRNGSSSDRVVKQEKAKGNSSSPVDDPRVAEGAQLQKKVKRKPEVDLNEMPYPVEKLPSQHGDDRLNPNPLKPSGGLPQKSSLKQNSAASFEQSS</sequence>
<dbReference type="GO" id="GO:0005634">
    <property type="term" value="C:nucleus"/>
    <property type="evidence" value="ECO:0007669"/>
    <property type="project" value="TreeGrafter"/>
</dbReference>
<dbReference type="Pfam" id="PF08729">
    <property type="entry name" value="HUN"/>
    <property type="match status" value="1"/>
</dbReference>
<feature type="compositionally biased region" description="Basic and acidic residues" evidence="1">
    <location>
        <begin position="189"/>
        <end position="199"/>
    </location>
</feature>
<feature type="region of interest" description="Disordered" evidence="1">
    <location>
        <begin position="56"/>
        <end position="96"/>
    </location>
</feature>
<feature type="compositionally biased region" description="Polar residues" evidence="1">
    <location>
        <begin position="324"/>
        <end position="333"/>
    </location>
</feature>
<dbReference type="PANTHER" id="PTHR21669">
    <property type="entry name" value="CAPZ-INTERACTING PROTEIN AND RELATED PROTEINS"/>
    <property type="match status" value="1"/>
</dbReference>
<name>A0A218XIU4_PUNGR</name>
<proteinExistence type="predicted"/>
<dbReference type="GO" id="GO:0006325">
    <property type="term" value="P:chromatin organization"/>
    <property type="evidence" value="ECO:0007669"/>
    <property type="project" value="TreeGrafter"/>
</dbReference>
<evidence type="ECO:0000313" key="3">
    <source>
        <dbReference type="EMBL" id="OWM85125.1"/>
    </source>
</evidence>
<dbReference type="PANTHER" id="PTHR21669:SF28">
    <property type="entry name" value="YEMANUCLEIN"/>
    <property type="match status" value="1"/>
</dbReference>
<feature type="compositionally biased region" description="Polar residues" evidence="1">
    <location>
        <begin position="648"/>
        <end position="661"/>
    </location>
</feature>
<evidence type="ECO:0000256" key="1">
    <source>
        <dbReference type="SAM" id="MobiDB-lite"/>
    </source>
</evidence>
<reference evidence="4" key="1">
    <citation type="journal article" date="2017" name="Plant J.">
        <title>The pomegranate (Punica granatum L.) genome and the genomics of punicalagin biosynthesis.</title>
        <authorList>
            <person name="Qin G."/>
            <person name="Xu C."/>
            <person name="Ming R."/>
            <person name="Tang H."/>
            <person name="Guyot R."/>
            <person name="Kramer E.M."/>
            <person name="Hu Y."/>
            <person name="Yi X."/>
            <person name="Qi Y."/>
            <person name="Xu X."/>
            <person name="Gao Z."/>
            <person name="Pan H."/>
            <person name="Jian J."/>
            <person name="Tian Y."/>
            <person name="Yue Z."/>
            <person name="Xu Y."/>
        </authorList>
    </citation>
    <scope>NUCLEOTIDE SEQUENCE [LARGE SCALE GENOMIC DNA]</scope>
    <source>
        <strain evidence="4">cv. Dabenzi</strain>
    </source>
</reference>
<dbReference type="AlphaFoldDB" id="A0A218XIU4"/>
<feature type="compositionally biased region" description="Polar residues" evidence="1">
    <location>
        <begin position="221"/>
        <end position="233"/>
    </location>
</feature>
<feature type="region of interest" description="Disordered" evidence="1">
    <location>
        <begin position="595"/>
        <end position="764"/>
    </location>
</feature>
<comment type="caution">
    <text evidence="3">The sequence shown here is derived from an EMBL/GenBank/DDBJ whole genome shotgun (WGS) entry which is preliminary data.</text>
</comment>
<feature type="region of interest" description="Disordered" evidence="1">
    <location>
        <begin position="113"/>
        <end position="135"/>
    </location>
</feature>
<feature type="region of interest" description="Disordered" evidence="1">
    <location>
        <begin position="1"/>
        <end position="28"/>
    </location>
</feature>
<gene>
    <name evidence="3" type="ORF">CDL15_Pgr027912</name>
</gene>
<feature type="compositionally biased region" description="Acidic residues" evidence="1">
    <location>
        <begin position="118"/>
        <end position="135"/>
    </location>
</feature>
<protein>
    <recommendedName>
        <fullName evidence="2">Hpc2-related domain-containing protein</fullName>
    </recommendedName>
</protein>
<feature type="compositionally biased region" description="Low complexity" evidence="1">
    <location>
        <begin position="59"/>
        <end position="77"/>
    </location>
</feature>
<dbReference type="InterPro" id="IPR014840">
    <property type="entry name" value="HRD"/>
</dbReference>
<feature type="region of interest" description="Disordered" evidence="1">
    <location>
        <begin position="169"/>
        <end position="381"/>
    </location>
</feature>
<feature type="compositionally biased region" description="Polar residues" evidence="1">
    <location>
        <begin position="748"/>
        <end position="764"/>
    </location>
</feature>
<evidence type="ECO:0000313" key="4">
    <source>
        <dbReference type="Proteomes" id="UP000197138"/>
    </source>
</evidence>
<accession>A0A218XIU4</accession>
<dbReference type="EMBL" id="MTKT01001287">
    <property type="protein sequence ID" value="OWM85125.1"/>
    <property type="molecule type" value="Genomic_DNA"/>
</dbReference>